<name>A0A8S3FQD3_9BILA</name>
<reference evidence="2" key="1">
    <citation type="submission" date="2021-02" db="EMBL/GenBank/DDBJ databases">
        <authorList>
            <person name="Nowell W R."/>
        </authorList>
    </citation>
    <scope>NUCLEOTIDE SEQUENCE</scope>
</reference>
<evidence type="ECO:0000313" key="2">
    <source>
        <dbReference type="EMBL" id="CAF5132448.1"/>
    </source>
</evidence>
<organism evidence="2 3">
    <name type="scientific">Rotaria magnacalcarata</name>
    <dbReference type="NCBI Taxonomy" id="392030"/>
    <lineage>
        <taxon>Eukaryota</taxon>
        <taxon>Metazoa</taxon>
        <taxon>Spiralia</taxon>
        <taxon>Gnathifera</taxon>
        <taxon>Rotifera</taxon>
        <taxon>Eurotatoria</taxon>
        <taxon>Bdelloidea</taxon>
        <taxon>Philodinida</taxon>
        <taxon>Philodinidae</taxon>
        <taxon>Rotaria</taxon>
    </lineage>
</organism>
<proteinExistence type="predicted"/>
<dbReference type="Pfam" id="PF08487">
    <property type="entry name" value="VIT"/>
    <property type="match status" value="1"/>
</dbReference>
<evidence type="ECO:0000259" key="1">
    <source>
        <dbReference type="PROSITE" id="PS51468"/>
    </source>
</evidence>
<comment type="caution">
    <text evidence="2">The sequence shown here is derived from an EMBL/GenBank/DDBJ whole genome shotgun (WGS) entry which is preliminary data.</text>
</comment>
<dbReference type="EMBL" id="CAJOBJ010272141">
    <property type="protein sequence ID" value="CAF5132448.1"/>
    <property type="molecule type" value="Genomic_DNA"/>
</dbReference>
<evidence type="ECO:0000313" key="3">
    <source>
        <dbReference type="Proteomes" id="UP000681720"/>
    </source>
</evidence>
<dbReference type="PROSITE" id="PS51468">
    <property type="entry name" value="VIT"/>
    <property type="match status" value="1"/>
</dbReference>
<dbReference type="AlphaFoldDB" id="A0A8S3FQD3"/>
<dbReference type="InterPro" id="IPR013694">
    <property type="entry name" value="VIT"/>
</dbReference>
<dbReference type="SMART" id="SM00609">
    <property type="entry name" value="VIT"/>
    <property type="match status" value="1"/>
</dbReference>
<feature type="domain" description="VIT" evidence="1">
    <location>
        <begin position="7"/>
        <end position="137"/>
    </location>
</feature>
<protein>
    <recommendedName>
        <fullName evidence="1">VIT domain-containing protein</fullName>
    </recommendedName>
</protein>
<accession>A0A8S3FQD3</accession>
<sequence>MLRIQQNTRTAGENTQQKQYVPLKSVNVEATVRSFAADVTITQVFRNDETVPIEAVYCFPMEEQAAVYEFRALIDNREINAILKEKKEAREEYYHSLQQGHGAYLLEQDENSPDNFTINVGALLPATDCKIIISYVSELDLVENGTKIRVVIPTSIAPRYSSSKSGITSPACTNAK</sequence>
<dbReference type="Proteomes" id="UP000681720">
    <property type="component" value="Unassembled WGS sequence"/>
</dbReference>
<dbReference type="PANTHER" id="PTHR45737">
    <property type="entry name" value="VON WILLEBRAND FACTOR A DOMAIN-CONTAINING PROTEIN 5A"/>
    <property type="match status" value="1"/>
</dbReference>
<gene>
    <name evidence="2" type="ORF">GIL414_LOCUS64080</name>
</gene>
<dbReference type="PANTHER" id="PTHR45737:SF6">
    <property type="entry name" value="VON WILLEBRAND FACTOR A DOMAIN-CONTAINING PROTEIN 5A"/>
    <property type="match status" value="1"/>
</dbReference>